<dbReference type="Proteomes" id="UP000029964">
    <property type="component" value="Unassembled WGS sequence"/>
</dbReference>
<evidence type="ECO:0000313" key="3">
    <source>
        <dbReference type="Proteomes" id="UP000029964"/>
    </source>
</evidence>
<sequence>MATQKRNMSLGKGSLTSQTSLPPPYEGVDNIELAALSNASSTSSLPDYETVVPDFSSAASFHPTLSYQIETKGHPLIALPLPPEPVPIPVYAVTPSGEPAEKVYECIRPSRGSGSCLLYHVPTSIEVPVCMTTYRFGPGRPPKIRLVDPRSPEVGSSLDTGTSAGPASGEEEFEIVGRGCATRAVFIRTHLGTFQWRYANKAERKAVGADSLVIMERITTVAHRGGKTEEKYRRIAQLVRNSDYRSSGTGRSTAGNGGRLIMDLREWSSADSKDEARQMETIVVASCIAMLKKEVDRRRLHQAMVMAVGGT</sequence>
<dbReference type="EMBL" id="JPKY01000002">
    <property type="protein sequence ID" value="KFH48789.1"/>
    <property type="molecule type" value="Genomic_DNA"/>
</dbReference>
<organism evidence="2 3">
    <name type="scientific">Hapsidospora chrysogenum (strain ATCC 11550 / CBS 779.69 / DSM 880 / IAM 14645 / JCM 23072 / IMI 49137)</name>
    <name type="common">Acremonium chrysogenum</name>
    <dbReference type="NCBI Taxonomy" id="857340"/>
    <lineage>
        <taxon>Eukaryota</taxon>
        <taxon>Fungi</taxon>
        <taxon>Dikarya</taxon>
        <taxon>Ascomycota</taxon>
        <taxon>Pezizomycotina</taxon>
        <taxon>Sordariomycetes</taxon>
        <taxon>Hypocreomycetidae</taxon>
        <taxon>Hypocreales</taxon>
        <taxon>Bionectriaceae</taxon>
        <taxon>Hapsidospora</taxon>
    </lineage>
</organism>
<comment type="caution">
    <text evidence="2">The sequence shown here is derived from an EMBL/GenBank/DDBJ whole genome shotgun (WGS) entry which is preliminary data.</text>
</comment>
<reference evidence="3" key="1">
    <citation type="journal article" date="2014" name="Genome Announc.">
        <title>Genome sequence and annotation of Acremonium chrysogenum, producer of the beta-lactam antibiotic cephalosporin C.</title>
        <authorList>
            <person name="Terfehr D."/>
            <person name="Dahlmann T.A."/>
            <person name="Specht T."/>
            <person name="Zadra I."/>
            <person name="Kuernsteiner H."/>
            <person name="Kueck U."/>
        </authorList>
    </citation>
    <scope>NUCLEOTIDE SEQUENCE [LARGE SCALE GENOMIC DNA]</scope>
    <source>
        <strain evidence="3">ATCC 11550 / CBS 779.69 / DSM 880 / IAM 14645 / JCM 23072 / IMI 49137</strain>
    </source>
</reference>
<gene>
    <name evidence="2" type="ORF">ACRE_005010</name>
</gene>
<dbReference type="HOGENOM" id="CLU_045564_0_0_1"/>
<dbReference type="OrthoDB" id="5325862at2759"/>
<feature type="region of interest" description="Disordered" evidence="1">
    <location>
        <begin position="1"/>
        <end position="26"/>
    </location>
</feature>
<feature type="region of interest" description="Disordered" evidence="1">
    <location>
        <begin position="142"/>
        <end position="171"/>
    </location>
</feature>
<keyword evidence="3" id="KW-1185">Reference proteome</keyword>
<dbReference type="STRING" id="857340.A0A086THF7"/>
<dbReference type="AlphaFoldDB" id="A0A086THF7"/>
<accession>A0A086THF7</accession>
<proteinExistence type="predicted"/>
<evidence type="ECO:0000256" key="1">
    <source>
        <dbReference type="SAM" id="MobiDB-lite"/>
    </source>
</evidence>
<protein>
    <submittedName>
        <fullName evidence="2">Uncharacterized protein</fullName>
    </submittedName>
</protein>
<name>A0A086THF7_HAPC1</name>
<evidence type="ECO:0000313" key="2">
    <source>
        <dbReference type="EMBL" id="KFH48789.1"/>
    </source>
</evidence>